<name>A0A6P5G3L3_ANACO</name>
<dbReference type="Proteomes" id="UP000515123">
    <property type="component" value="Linkage group 1"/>
</dbReference>
<evidence type="ECO:0000313" key="4">
    <source>
        <dbReference type="Proteomes" id="UP000515123"/>
    </source>
</evidence>
<dbReference type="InterPro" id="IPR025452">
    <property type="entry name" value="DUF4218"/>
</dbReference>
<dbReference type="InterPro" id="IPR025312">
    <property type="entry name" value="DUF4216"/>
</dbReference>
<sequence>MDKSWISKPRNDNAYIDGVRNFIKFAMEKSSINGKILCPCRKCYNNSSFVPEVVEEHLVWNGFLLGYNVWVFHGESFVTSSSEIECTSFALGSTSAQESSSRQDGLGGLLQDVFGIMGTNLNNEQVMNETIPNNLEEYNDEAYATGFLGEQNFNERSMQSSPSETIRYKNLVKDCDQELYPGCKTFSKISFILRLFHLKCLNGWSGKSFTMLLQLLKDSFPEGTSLPSSYYEAKKLIKDLGLGYEKIHICPNDCMLYWGETMDQEYCNVCGSSRWTMNKDDDDGSDDLRRKKKPAKILRYFPLIPRLKRIYMSSKVASLMRWHDEGRIKDGILRHPADGLAWKSFDDHYLDFSSDPRSVRLGLASDGFNPFRTMSTTYSTWPVILIPYNLPPWLCMKQSSLILSMVIPGEKGPGNDIDIYLQPLIAELKQLWDGVDTFDASTKQNFIMKGALMWTVNDFPAYANLSGWSTKGRVACPCCGVSTDSRWLKHSKKFCYMGHRRWLEPNHSFRYQQNQFDGTIELRSAPISPSGIDVLRQLEGTSYKYGKGSKSSKKRMREEVASSANQVVDEVGTTNQVRVFEDADEFIGDDHDFHEVGNDSDTLDASTQCVVKNLWKKKSIFFELPYWKYNLLRHNLDVMHIQKNVCDNFIGTFLNMHGRTKDNLNARKDLEDMGIRHDLHPKLQSNNKTYIPHAIYTMSTQDKVNFLTVLKNIKVPDGYASNISRCVNLKERTLSNLKSHDGHILLQDILPLALRASMSKQIITIISELSLFFKSICSKSLDPKALDQLDSSVALTLCHIEKIFPPSFFTIMVHLIIHLASEAKLGGPVHYRWMYPIERYLVRLKSYVRNRAKPEGSIAEGYIAEECLTFCSRYLEGVETIFNRPQRNYDDVDNAEAYMFLSGGRVLGNFESIVLDEISLAQAHRYVLLHCDKITSYRREFLVAQRRANRAIRANQSIEQKWLVEKFPEWFLRQVPKLHENNCSEEIIAMARGPNNITKRFSGFIINGFRFHTKDREKFRKTQNSGVMVEADGQTYYGALTDIFELDYFGKFKVVLFRCDWVDVRSPRGLKQDTNGSTLVNFSKLIHTGQFLKDDPFIFSSQAKQVFYVQDPRNEDWNHVIMTKPRDLYDVGVEMPEEDDETYTQCLLSNVMGVDELNDCTSWVRIDVEETH</sequence>
<feature type="domain" description="DUF4218" evidence="2">
    <location>
        <begin position="776"/>
        <end position="888"/>
    </location>
</feature>
<dbReference type="PANTHER" id="PTHR10775">
    <property type="entry name" value="OS08G0208400 PROTEIN"/>
    <property type="match status" value="1"/>
</dbReference>
<dbReference type="PANTHER" id="PTHR10775:SF182">
    <property type="entry name" value="TRANSPOSON, EN_SPM-LIKE, TRANSPOSASE-ASSOCIATED DOMAIN PROTEIN-RELATED"/>
    <property type="match status" value="1"/>
</dbReference>
<evidence type="ECO:0000313" key="5">
    <source>
        <dbReference type="RefSeq" id="XP_020102359.1"/>
    </source>
</evidence>
<reference evidence="5 6" key="2">
    <citation type="submission" date="2025-04" db="UniProtKB">
        <authorList>
            <consortium name="RefSeq"/>
        </authorList>
    </citation>
    <scope>IDENTIFICATION</scope>
    <source>
        <tissue evidence="5 6">Leaf</tissue>
    </source>
</reference>
<feature type="domain" description="DUF4216" evidence="1">
    <location>
        <begin position="1045"/>
        <end position="1118"/>
    </location>
</feature>
<dbReference type="RefSeq" id="XP_020102359.1">
    <property type="nucleotide sequence ID" value="XM_020246770.1"/>
</dbReference>
<reference evidence="4" key="1">
    <citation type="journal article" date="2015" name="Nat. Genet.">
        <title>The pineapple genome and the evolution of CAM photosynthesis.</title>
        <authorList>
            <person name="Ming R."/>
            <person name="VanBuren R."/>
            <person name="Wai C.M."/>
            <person name="Tang H."/>
            <person name="Schatz M.C."/>
            <person name="Bowers J.E."/>
            <person name="Lyons E."/>
            <person name="Wang M.L."/>
            <person name="Chen J."/>
            <person name="Biggers E."/>
            <person name="Zhang J."/>
            <person name="Huang L."/>
            <person name="Zhang L."/>
            <person name="Miao W."/>
            <person name="Zhang J."/>
            <person name="Ye Z."/>
            <person name="Miao C."/>
            <person name="Lin Z."/>
            <person name="Wang H."/>
            <person name="Zhou H."/>
            <person name="Yim W.C."/>
            <person name="Priest H.D."/>
            <person name="Zheng C."/>
            <person name="Woodhouse M."/>
            <person name="Edger P.P."/>
            <person name="Guyot R."/>
            <person name="Guo H.B."/>
            <person name="Guo H."/>
            <person name="Zheng G."/>
            <person name="Singh R."/>
            <person name="Sharma A."/>
            <person name="Min X."/>
            <person name="Zheng Y."/>
            <person name="Lee H."/>
            <person name="Gurtowski J."/>
            <person name="Sedlazeck F.J."/>
            <person name="Harkess A."/>
            <person name="McKain M.R."/>
            <person name="Liao Z."/>
            <person name="Fang J."/>
            <person name="Liu J."/>
            <person name="Zhang X."/>
            <person name="Zhang Q."/>
            <person name="Hu W."/>
            <person name="Qin Y."/>
            <person name="Wang K."/>
            <person name="Chen L.Y."/>
            <person name="Shirley N."/>
            <person name="Lin Y.R."/>
            <person name="Liu L.Y."/>
            <person name="Hernandez A.G."/>
            <person name="Wright C.L."/>
            <person name="Bulone V."/>
            <person name="Tuskan G.A."/>
            <person name="Heath K."/>
            <person name="Zee F."/>
            <person name="Moore P.H."/>
            <person name="Sunkar R."/>
            <person name="Leebens-Mack J.H."/>
            <person name="Mockler T."/>
            <person name="Bennetzen J.L."/>
            <person name="Freeling M."/>
            <person name="Sankoff D."/>
            <person name="Paterson A.H."/>
            <person name="Zhu X."/>
            <person name="Yang X."/>
            <person name="Smith J.A."/>
            <person name="Cushman J.C."/>
            <person name="Paull R.E."/>
            <person name="Yu Q."/>
        </authorList>
    </citation>
    <scope>NUCLEOTIDE SEQUENCE [LARGE SCALE GENOMIC DNA]</scope>
    <source>
        <strain evidence="4">cv. F153</strain>
    </source>
</reference>
<organism evidence="6">
    <name type="scientific">Ananas comosus</name>
    <name type="common">Pineapple</name>
    <name type="synonym">Ananas ananas</name>
    <dbReference type="NCBI Taxonomy" id="4615"/>
    <lineage>
        <taxon>Eukaryota</taxon>
        <taxon>Viridiplantae</taxon>
        <taxon>Streptophyta</taxon>
        <taxon>Embryophyta</taxon>
        <taxon>Tracheophyta</taxon>
        <taxon>Spermatophyta</taxon>
        <taxon>Magnoliopsida</taxon>
        <taxon>Liliopsida</taxon>
        <taxon>Poales</taxon>
        <taxon>Bromeliaceae</taxon>
        <taxon>Bromelioideae</taxon>
        <taxon>Ananas</taxon>
    </lineage>
</organism>
<dbReference type="Pfam" id="PF13960">
    <property type="entry name" value="DUF4218"/>
    <property type="match status" value="1"/>
</dbReference>
<evidence type="ECO:0000259" key="3">
    <source>
        <dbReference type="Pfam" id="PF13963"/>
    </source>
</evidence>
<dbReference type="RefSeq" id="XP_020102427.1">
    <property type="nucleotide sequence ID" value="XM_020246838.1"/>
</dbReference>
<evidence type="ECO:0000313" key="6">
    <source>
        <dbReference type="RefSeq" id="XP_020102427.1"/>
    </source>
</evidence>
<dbReference type="InterPro" id="IPR029480">
    <property type="entry name" value="Transpos_assoc"/>
</dbReference>
<dbReference type="Pfam" id="PF13963">
    <property type="entry name" value="Transpos_assoc"/>
    <property type="match status" value="1"/>
</dbReference>
<gene>
    <name evidence="5 6" type="primary">LOC109719896</name>
</gene>
<feature type="domain" description="Transposase-associated" evidence="3">
    <location>
        <begin position="3"/>
        <end position="75"/>
    </location>
</feature>
<dbReference type="OrthoDB" id="671541at2759"/>
<dbReference type="Pfam" id="PF02992">
    <property type="entry name" value="Transposase_21"/>
    <property type="match status" value="1"/>
</dbReference>
<dbReference type="AlphaFoldDB" id="A0A6P5G3L3"/>
<evidence type="ECO:0000259" key="2">
    <source>
        <dbReference type="Pfam" id="PF13960"/>
    </source>
</evidence>
<accession>A0A6P5G3L3</accession>
<proteinExistence type="predicted"/>
<protein>
    <submittedName>
        <fullName evidence="5 6">Uncharacterized protein LOC109719896 isoform X1</fullName>
    </submittedName>
</protein>
<dbReference type="Pfam" id="PF13952">
    <property type="entry name" value="DUF4216"/>
    <property type="match status" value="1"/>
</dbReference>
<dbReference type="InterPro" id="IPR004242">
    <property type="entry name" value="Transposase_21"/>
</dbReference>
<evidence type="ECO:0000259" key="1">
    <source>
        <dbReference type="Pfam" id="PF13952"/>
    </source>
</evidence>
<dbReference type="GeneID" id="109719896"/>
<keyword evidence="4" id="KW-1185">Reference proteome</keyword>